<name>E8LEZ3_9FIRM</name>
<evidence type="ECO:0000313" key="1">
    <source>
        <dbReference type="EMBL" id="EFY04616.1"/>
    </source>
</evidence>
<organism evidence="1 2">
    <name type="scientific">Phascolarctobacterium succinatutens YIT 12067</name>
    <dbReference type="NCBI Taxonomy" id="626939"/>
    <lineage>
        <taxon>Bacteria</taxon>
        <taxon>Bacillati</taxon>
        <taxon>Bacillota</taxon>
        <taxon>Negativicutes</taxon>
        <taxon>Acidaminococcales</taxon>
        <taxon>Acidaminococcaceae</taxon>
        <taxon>Phascolarctobacterium</taxon>
    </lineage>
</organism>
<accession>E8LEZ3</accession>
<dbReference type="AlphaFoldDB" id="E8LEZ3"/>
<keyword evidence="2" id="KW-1185">Reference proteome</keyword>
<evidence type="ECO:0000313" key="2">
    <source>
        <dbReference type="Proteomes" id="UP000004923"/>
    </source>
</evidence>
<protein>
    <submittedName>
        <fullName evidence="1">Uncharacterized protein</fullName>
    </submittedName>
</protein>
<dbReference type="EMBL" id="AEVN01000064">
    <property type="protein sequence ID" value="EFY04616.1"/>
    <property type="molecule type" value="Genomic_DNA"/>
</dbReference>
<reference evidence="1 2" key="1">
    <citation type="submission" date="2011-01" db="EMBL/GenBank/DDBJ databases">
        <authorList>
            <person name="Weinstock G."/>
            <person name="Sodergren E."/>
            <person name="Clifton S."/>
            <person name="Fulton L."/>
            <person name="Fulton B."/>
            <person name="Courtney L."/>
            <person name="Fronick C."/>
            <person name="Harrison M."/>
            <person name="Strong C."/>
            <person name="Farmer C."/>
            <person name="Delahaunty K."/>
            <person name="Markovic C."/>
            <person name="Hall O."/>
            <person name="Minx P."/>
            <person name="Tomlinson C."/>
            <person name="Mitreva M."/>
            <person name="Hou S."/>
            <person name="Chen J."/>
            <person name="Wollam A."/>
            <person name="Pepin K.H."/>
            <person name="Johnson M."/>
            <person name="Bhonagiri V."/>
            <person name="Zhang X."/>
            <person name="Suruliraj S."/>
            <person name="Warren W."/>
            <person name="Chinwalla A."/>
            <person name="Mardis E.R."/>
            <person name="Wilson R.K."/>
        </authorList>
    </citation>
    <scope>NUCLEOTIDE SEQUENCE [LARGE SCALE GENOMIC DNA]</scope>
    <source>
        <strain evidence="1 2">YIT 12067</strain>
    </source>
</reference>
<dbReference type="Proteomes" id="UP000004923">
    <property type="component" value="Unassembled WGS sequence"/>
</dbReference>
<feature type="non-terminal residue" evidence="1">
    <location>
        <position position="59"/>
    </location>
</feature>
<proteinExistence type="predicted"/>
<comment type="caution">
    <text evidence="1">The sequence shown here is derived from an EMBL/GenBank/DDBJ whole genome shotgun (WGS) entry which is preliminary data.</text>
</comment>
<gene>
    <name evidence="1" type="ORF">HMPREF9443_01428</name>
</gene>
<sequence length="59" mass="7101">MFNGITVTTSYIIDEEYKEYICVRFERPNNNNGFDFAEIIMPDKKFIKAFGFSEDEIYW</sequence>
<dbReference type="HOGENOM" id="CLU_2966437_0_0_9"/>